<dbReference type="InterPro" id="IPR000489">
    <property type="entry name" value="Pterin-binding_dom"/>
</dbReference>
<dbReference type="Pfam" id="PF00809">
    <property type="entry name" value="Pterin_bind"/>
    <property type="match status" value="1"/>
</dbReference>
<sequence>MSDKVYISGLQGHAIVGLDHWQKPVPHPVSIDATFSTDFTSASEKDNLKYSLNYAVIADHLSKFLAQNSQKNFHSLGGLGRDLFVSLAHERSKCTGVELTVSAPKLDIRAPVSFTTDGTVGTYKVHGLRALTLIGVFTFERLNRQFVELDIDLTMGKDVTHLHVPAVSASVCEYLEQANFKTVEALVKHASQWILQEFMAVESVHVRVTKPNAIVYTDGVGVSCKCTREEFVGVDPIKFNLAPKNGTSFDLPVEENGHSHSASVQIAYIAFGSNEGNQLDNISKALALLESHPSISIQSTSSLYVSKPMYHTDQADFYNGVVRVQCENMSPHELLKLIKDIEYTHLKRFKEFDNGPRTIDLDIVLFGNRTLNTPDLVVPHKSMLERTFVLQPLCELVPPDFIHPVSAEPIHDHLRKLLATFPDPTVQESAELLSVVPGNRTHHLTFSHNSKRPTLIMGIFNSTPDSFSDGGKHFKLTEEDIVKAALKLKAEGASIIDVGGVSTKPGSHAPSVNEELDRVVPVVKTIRSCKDLDDVFVSVDTYRAEVAAKVLEAGADIINDISMGTFDPGLFPVIAKYGCGYIMSHTRGTPATMNKLTDYGPSDDSLAEYQIDAFHGLLSPPAEPVVNGVCRELAAQLQKAMKQGIRKWQIIIDPGIGFAKNLPQNLTLMQRAKALKQYAQNDLKSGNYTSFNGLALLIGASRKNFLGTITGTTEASQRLIPTVSTVVACIQQNTDIVRVHDVAEVKQATGHIADDCQQQERLCYNCRQPGHESSACPEPKTTASKQCYSCGDVGHVQSDCPNASQGSKCYTCSEFGHISRECPQAGSAPASSAPPRRTARFSGKATTCYKCGGPNHFAKDCQAGSVKCYSCGKTGHISKECNLATDKFAKACYQCGKTGHISKNCVSVN</sequence>
<dbReference type="GO" id="GO:0005740">
    <property type="term" value="C:mitochondrial envelope"/>
    <property type="evidence" value="ECO:0007669"/>
    <property type="project" value="TreeGrafter"/>
</dbReference>
<dbReference type="EMBL" id="CP076751">
    <property type="protein sequence ID" value="QWW23954.1"/>
    <property type="molecule type" value="Genomic_DNA"/>
</dbReference>
<keyword evidence="16" id="KW-0863">Zinc-finger</keyword>
<dbReference type="InterPro" id="IPR043133">
    <property type="entry name" value="GTP-CH-I_C/QueF"/>
</dbReference>
<dbReference type="GO" id="GO:0008270">
    <property type="term" value="F:zinc ion binding"/>
    <property type="evidence" value="ECO:0007669"/>
    <property type="project" value="UniProtKB-KW"/>
</dbReference>
<feature type="domain" description="Pterin-binding" evidence="18">
    <location>
        <begin position="454"/>
        <end position="750"/>
    </location>
</feature>
<keyword evidence="11" id="KW-0418">Kinase</keyword>
<comment type="similarity">
    <text evidence="6">In the N-terminal section; belongs to the DHNA family.</text>
</comment>
<dbReference type="UniPathway" id="UPA00077">
    <property type="reaction ID" value="UER00155"/>
</dbReference>
<proteinExistence type="inferred from homology"/>
<keyword evidence="8" id="KW-0808">Transferase</keyword>
<reference evidence="19" key="1">
    <citation type="submission" date="2021-06" db="EMBL/GenBank/DDBJ databases">
        <title>Candida auris outbreak in lebanese hospital.</title>
        <authorList>
            <person name="Finianos M."/>
        </authorList>
    </citation>
    <scope>NUCLEOTIDE SEQUENCE</scope>
    <source>
        <strain evidence="19">CA7LBN</strain>
    </source>
</reference>
<evidence type="ECO:0000259" key="17">
    <source>
        <dbReference type="PROSITE" id="PS50158"/>
    </source>
</evidence>
<dbReference type="Pfam" id="PF00098">
    <property type="entry name" value="zf-CCHC"/>
    <property type="match status" value="6"/>
</dbReference>
<organism evidence="19">
    <name type="scientific">Candidozyma auris</name>
    <name type="common">Yeast</name>
    <name type="synonym">Candida auris</name>
    <dbReference type="NCBI Taxonomy" id="498019"/>
    <lineage>
        <taxon>Eukaryota</taxon>
        <taxon>Fungi</taxon>
        <taxon>Dikarya</taxon>
        <taxon>Ascomycota</taxon>
        <taxon>Saccharomycotina</taxon>
        <taxon>Pichiomycetes</taxon>
        <taxon>Metschnikowiaceae</taxon>
        <taxon>Candidozyma</taxon>
    </lineage>
</organism>
<dbReference type="Pfam" id="PF01288">
    <property type="entry name" value="HPPK"/>
    <property type="match status" value="1"/>
</dbReference>
<comment type="catalytic activity">
    <reaction evidence="1">
        <text>(7,8-dihydropterin-6-yl)methyl diphosphate + 4-aminobenzoate = 7,8-dihydropteroate + diphosphate</text>
        <dbReference type="Rhea" id="RHEA:19949"/>
        <dbReference type="ChEBI" id="CHEBI:17836"/>
        <dbReference type="ChEBI" id="CHEBI:17839"/>
        <dbReference type="ChEBI" id="CHEBI:33019"/>
        <dbReference type="ChEBI" id="CHEBI:72950"/>
        <dbReference type="EC" id="2.5.1.15"/>
    </reaction>
</comment>
<evidence type="ECO:0000256" key="5">
    <source>
        <dbReference type="ARBA" id="ARBA00005051"/>
    </source>
</evidence>
<dbReference type="GO" id="GO:0005524">
    <property type="term" value="F:ATP binding"/>
    <property type="evidence" value="ECO:0007669"/>
    <property type="project" value="UniProtKB-KW"/>
</dbReference>
<dbReference type="PROSITE" id="PS00793">
    <property type="entry name" value="DHPS_2"/>
    <property type="match status" value="1"/>
</dbReference>
<keyword evidence="14" id="KW-0289">Folate biosynthesis</keyword>
<dbReference type="InterPro" id="IPR036875">
    <property type="entry name" value="Znf_CCHC_sf"/>
</dbReference>
<protein>
    <recommendedName>
        <fullName evidence="20">Dihydropteroate synthase</fullName>
    </recommendedName>
</protein>
<keyword evidence="15" id="KW-0511">Multifunctional enzyme</keyword>
<dbReference type="PANTHER" id="PTHR20941:SF1">
    <property type="entry name" value="FOLIC ACID SYNTHESIS PROTEIN FOL1"/>
    <property type="match status" value="1"/>
</dbReference>
<evidence type="ECO:0000256" key="16">
    <source>
        <dbReference type="PROSITE-ProRule" id="PRU00047"/>
    </source>
</evidence>
<dbReference type="AlphaFoldDB" id="A0A8F3AGN5"/>
<dbReference type="NCBIfam" id="TIGR01496">
    <property type="entry name" value="DHPS"/>
    <property type="match status" value="1"/>
</dbReference>
<evidence type="ECO:0000256" key="13">
    <source>
        <dbReference type="ARBA" id="ARBA00022842"/>
    </source>
</evidence>
<comment type="catalytic activity">
    <reaction evidence="2">
        <text>6-hydroxymethyl-7,8-dihydropterin + ATP = (7,8-dihydropterin-6-yl)methyl diphosphate + AMP + H(+)</text>
        <dbReference type="Rhea" id="RHEA:11412"/>
        <dbReference type="ChEBI" id="CHEBI:15378"/>
        <dbReference type="ChEBI" id="CHEBI:30616"/>
        <dbReference type="ChEBI" id="CHEBI:44841"/>
        <dbReference type="ChEBI" id="CHEBI:72950"/>
        <dbReference type="ChEBI" id="CHEBI:456215"/>
        <dbReference type="EC" id="2.7.6.3"/>
    </reaction>
</comment>
<feature type="domain" description="CCHC-type" evidence="17">
    <location>
        <begin position="848"/>
        <end position="861"/>
    </location>
</feature>
<dbReference type="Pfam" id="PF02152">
    <property type="entry name" value="FolB"/>
    <property type="match status" value="2"/>
</dbReference>
<dbReference type="PROSITE" id="PS00794">
    <property type="entry name" value="HPPK"/>
    <property type="match status" value="1"/>
</dbReference>
<keyword evidence="16" id="KW-0862">Zinc</keyword>
<dbReference type="InterPro" id="IPR000550">
    <property type="entry name" value="Hppk"/>
</dbReference>
<dbReference type="GO" id="GO:0004150">
    <property type="term" value="F:dihydroneopterin aldolase activity"/>
    <property type="evidence" value="ECO:0007669"/>
    <property type="project" value="InterPro"/>
</dbReference>
<dbReference type="Proteomes" id="UP000825438">
    <property type="component" value="Chromosome III"/>
</dbReference>
<dbReference type="SUPFAM" id="SSF55083">
    <property type="entry name" value="6-hydroxymethyl-7,8-dihydropterin pyrophosphokinase, HPPK"/>
    <property type="match status" value="1"/>
</dbReference>
<dbReference type="GO" id="GO:0003848">
    <property type="term" value="F:2-amino-4-hydroxy-6-hydroxymethyldihydropteridine diphosphokinase activity"/>
    <property type="evidence" value="ECO:0007669"/>
    <property type="project" value="UniProtKB-EC"/>
</dbReference>
<dbReference type="SUPFAM" id="SSF55620">
    <property type="entry name" value="Tetrahydrobiopterin biosynthesis enzymes-like"/>
    <property type="match status" value="2"/>
</dbReference>
<gene>
    <name evidence="19" type="ORF">CA7LBN_002788</name>
</gene>
<dbReference type="InterPro" id="IPR006390">
    <property type="entry name" value="DHP_synth_dom"/>
</dbReference>
<accession>A0A8F3AGN5</accession>
<dbReference type="Gene3D" id="4.10.60.10">
    <property type="entry name" value="Zinc finger, CCHC-type"/>
    <property type="match status" value="3"/>
</dbReference>
<dbReference type="GO" id="GO:0004156">
    <property type="term" value="F:dihydropteroate synthase activity"/>
    <property type="evidence" value="ECO:0007669"/>
    <property type="project" value="UniProtKB-EC"/>
</dbReference>
<evidence type="ECO:0000256" key="3">
    <source>
        <dbReference type="ARBA" id="ARBA00001946"/>
    </source>
</evidence>
<dbReference type="CDD" id="cd00739">
    <property type="entry name" value="DHPS"/>
    <property type="match status" value="1"/>
</dbReference>
<dbReference type="GO" id="GO:0003676">
    <property type="term" value="F:nucleic acid binding"/>
    <property type="evidence" value="ECO:0007669"/>
    <property type="project" value="InterPro"/>
</dbReference>
<dbReference type="Gene3D" id="3.30.1130.10">
    <property type="match status" value="2"/>
</dbReference>
<dbReference type="InterPro" id="IPR006157">
    <property type="entry name" value="FolB_dom"/>
</dbReference>
<dbReference type="SUPFAM" id="SSF57756">
    <property type="entry name" value="Retrovirus zinc finger-like domains"/>
    <property type="match status" value="3"/>
</dbReference>
<feature type="domain" description="CCHC-type" evidence="17">
    <location>
        <begin position="808"/>
        <end position="824"/>
    </location>
</feature>
<keyword evidence="9" id="KW-0479">Metal-binding</keyword>
<keyword evidence="13" id="KW-0460">Magnesium</keyword>
<evidence type="ECO:0000256" key="7">
    <source>
        <dbReference type="ARBA" id="ARBA00009951"/>
    </source>
</evidence>
<evidence type="ECO:0000256" key="10">
    <source>
        <dbReference type="ARBA" id="ARBA00022741"/>
    </source>
</evidence>
<evidence type="ECO:0000256" key="2">
    <source>
        <dbReference type="ARBA" id="ARBA00000198"/>
    </source>
</evidence>
<dbReference type="PROSITE" id="PS50972">
    <property type="entry name" value="PTERIN_BINDING"/>
    <property type="match status" value="1"/>
</dbReference>
<dbReference type="NCBIfam" id="TIGR00526">
    <property type="entry name" value="folB_dom"/>
    <property type="match status" value="2"/>
</dbReference>
<evidence type="ECO:0000256" key="11">
    <source>
        <dbReference type="ARBA" id="ARBA00022777"/>
    </source>
</evidence>
<dbReference type="InterPro" id="IPR001878">
    <property type="entry name" value="Znf_CCHC"/>
</dbReference>
<dbReference type="Gene3D" id="3.30.70.560">
    <property type="entry name" value="7,8-Dihydro-6-hydroxymethylpterin-pyrophosphokinase HPPK"/>
    <property type="match status" value="1"/>
</dbReference>
<evidence type="ECO:0000256" key="14">
    <source>
        <dbReference type="ARBA" id="ARBA00022909"/>
    </source>
</evidence>
<comment type="similarity">
    <text evidence="7">In the C-terminal section; belongs to the DHPS family.</text>
</comment>
<evidence type="ECO:0000256" key="8">
    <source>
        <dbReference type="ARBA" id="ARBA00022679"/>
    </source>
</evidence>
<dbReference type="GO" id="GO:0016301">
    <property type="term" value="F:kinase activity"/>
    <property type="evidence" value="ECO:0007669"/>
    <property type="project" value="UniProtKB-KW"/>
</dbReference>
<dbReference type="Gene3D" id="3.20.20.20">
    <property type="entry name" value="Dihydropteroate synthase-like"/>
    <property type="match status" value="1"/>
</dbReference>
<evidence type="ECO:0000256" key="9">
    <source>
        <dbReference type="ARBA" id="ARBA00022723"/>
    </source>
</evidence>
<evidence type="ECO:0000259" key="18">
    <source>
        <dbReference type="PROSITE" id="PS50972"/>
    </source>
</evidence>
<dbReference type="PANTHER" id="PTHR20941">
    <property type="entry name" value="FOLATE SYNTHESIS PROTEINS"/>
    <property type="match status" value="1"/>
</dbReference>
<dbReference type="InterPro" id="IPR011005">
    <property type="entry name" value="Dihydropteroate_synth-like_sf"/>
</dbReference>
<dbReference type="SMART" id="SM00905">
    <property type="entry name" value="FolB"/>
    <property type="match status" value="2"/>
</dbReference>
<evidence type="ECO:0000256" key="1">
    <source>
        <dbReference type="ARBA" id="ARBA00000012"/>
    </source>
</evidence>
<name>A0A8F3AGN5_CANAR</name>
<dbReference type="SUPFAM" id="SSF51717">
    <property type="entry name" value="Dihydropteroate synthetase-like"/>
    <property type="match status" value="1"/>
</dbReference>
<dbReference type="InterPro" id="IPR045031">
    <property type="entry name" value="DHP_synth-like"/>
</dbReference>
<feature type="domain" description="CCHC-type" evidence="17">
    <location>
        <begin position="867"/>
        <end position="881"/>
    </location>
</feature>
<dbReference type="GO" id="GO:0046656">
    <property type="term" value="P:folic acid biosynthetic process"/>
    <property type="evidence" value="ECO:0007669"/>
    <property type="project" value="UniProtKB-KW"/>
</dbReference>
<keyword evidence="12" id="KW-0067">ATP-binding</keyword>
<comment type="pathway">
    <text evidence="4">Cofactor biosynthesis; tetrahydrofolate biosynthesis; 7,8-dihydrofolate from 2-amino-4-hydroxy-6-hydroxymethyl-7,8-dihydropteridine diphosphate and 4-aminobenzoate: step 1/2.</text>
</comment>
<dbReference type="InterPro" id="IPR035907">
    <property type="entry name" value="Hppk_sf"/>
</dbReference>
<dbReference type="NCBIfam" id="TIGR01498">
    <property type="entry name" value="folK"/>
    <property type="match status" value="1"/>
</dbReference>
<dbReference type="GO" id="GO:0046654">
    <property type="term" value="P:tetrahydrofolate biosynthetic process"/>
    <property type="evidence" value="ECO:0007669"/>
    <property type="project" value="UniProtKB-UniPathway"/>
</dbReference>
<evidence type="ECO:0000256" key="4">
    <source>
        <dbReference type="ARBA" id="ARBA00004763"/>
    </source>
</evidence>
<dbReference type="SMART" id="SM00343">
    <property type="entry name" value="ZnF_C2HC"/>
    <property type="match status" value="6"/>
</dbReference>
<comment type="pathway">
    <text evidence="5">Cofactor biosynthesis; tetrahydrofolate biosynthesis; 2-amino-4-hydroxy-6-hydroxymethyl-7,8-dihydropteridine diphosphate from 7,8-dihydroneopterin triphosphate: step 4/4.</text>
</comment>
<evidence type="ECO:0000313" key="19">
    <source>
        <dbReference type="EMBL" id="QWW23954.1"/>
    </source>
</evidence>
<evidence type="ECO:0008006" key="20">
    <source>
        <dbReference type="Google" id="ProtNLM"/>
    </source>
</evidence>
<evidence type="ECO:0000256" key="15">
    <source>
        <dbReference type="ARBA" id="ARBA00023268"/>
    </source>
</evidence>
<feature type="domain" description="CCHC-type" evidence="17">
    <location>
        <begin position="787"/>
        <end position="802"/>
    </location>
</feature>
<keyword evidence="10" id="KW-0547">Nucleotide-binding</keyword>
<dbReference type="PROSITE" id="PS00792">
    <property type="entry name" value="DHPS_1"/>
    <property type="match status" value="1"/>
</dbReference>
<dbReference type="CDD" id="cd00483">
    <property type="entry name" value="HPPK"/>
    <property type="match status" value="1"/>
</dbReference>
<evidence type="ECO:0000256" key="6">
    <source>
        <dbReference type="ARBA" id="ARBA00009640"/>
    </source>
</evidence>
<evidence type="ECO:0000256" key="12">
    <source>
        <dbReference type="ARBA" id="ARBA00022840"/>
    </source>
</evidence>
<feature type="domain" description="CCHC-type" evidence="17">
    <location>
        <begin position="892"/>
        <end position="905"/>
    </location>
</feature>
<comment type="cofactor">
    <cofactor evidence="3">
        <name>Mg(2+)</name>
        <dbReference type="ChEBI" id="CHEBI:18420"/>
    </cofactor>
</comment>
<feature type="domain" description="CCHC-type" evidence="17">
    <location>
        <begin position="763"/>
        <end position="778"/>
    </location>
</feature>
<dbReference type="PROSITE" id="PS50158">
    <property type="entry name" value="ZF_CCHC"/>
    <property type="match status" value="6"/>
</dbReference>